<dbReference type="GO" id="GO:0008483">
    <property type="term" value="F:transaminase activity"/>
    <property type="evidence" value="ECO:0007669"/>
    <property type="project" value="TreeGrafter"/>
</dbReference>
<dbReference type="GO" id="GO:0006520">
    <property type="term" value="P:amino acid metabolic process"/>
    <property type="evidence" value="ECO:0007669"/>
    <property type="project" value="TreeGrafter"/>
</dbReference>
<evidence type="ECO:0000313" key="4">
    <source>
        <dbReference type="Proteomes" id="UP000612055"/>
    </source>
</evidence>
<dbReference type="PANTHER" id="PTHR43795:SF39">
    <property type="entry name" value="AMINOTRANSFERASE CLASS I_CLASSII DOMAIN-CONTAINING PROTEIN"/>
    <property type="match status" value="1"/>
</dbReference>
<evidence type="ECO:0000256" key="1">
    <source>
        <dbReference type="ARBA" id="ARBA00022898"/>
    </source>
</evidence>
<evidence type="ECO:0000259" key="2">
    <source>
        <dbReference type="Pfam" id="PF00155"/>
    </source>
</evidence>
<dbReference type="InterPro" id="IPR015421">
    <property type="entry name" value="PyrdxlP-dep_Trfase_major"/>
</dbReference>
<dbReference type="InterPro" id="IPR015424">
    <property type="entry name" value="PyrdxlP-dep_Trfase"/>
</dbReference>
<dbReference type="InterPro" id="IPR004839">
    <property type="entry name" value="Aminotransferase_I/II_large"/>
</dbReference>
<dbReference type="PRINTS" id="PR00753">
    <property type="entry name" value="ACCSYNTHASE"/>
</dbReference>
<evidence type="ECO:0000313" key="3">
    <source>
        <dbReference type="EMBL" id="KAG2483578.1"/>
    </source>
</evidence>
<dbReference type="Gene3D" id="3.40.640.10">
    <property type="entry name" value="Type I PLP-dependent aspartate aminotransferase-like (Major domain)"/>
    <property type="match status" value="1"/>
</dbReference>
<dbReference type="CDD" id="cd00609">
    <property type="entry name" value="AAT_like"/>
    <property type="match status" value="1"/>
</dbReference>
<dbReference type="Pfam" id="PF00155">
    <property type="entry name" value="Aminotran_1_2"/>
    <property type="match status" value="1"/>
</dbReference>
<protein>
    <recommendedName>
        <fullName evidence="2">Aminotransferase class I/classII large domain-containing protein</fullName>
    </recommendedName>
</protein>
<keyword evidence="1" id="KW-0663">Pyridoxal phosphate</keyword>
<gene>
    <name evidence="3" type="ORF">HYH03_017585</name>
</gene>
<proteinExistence type="predicted"/>
<dbReference type="PANTHER" id="PTHR43795">
    <property type="entry name" value="BIFUNCTIONAL ASPARTATE AMINOTRANSFERASE AND GLUTAMATE/ASPARTATE-PREPHENATE AMINOTRANSFERASE-RELATED"/>
    <property type="match status" value="1"/>
</dbReference>
<reference evidence="3" key="1">
    <citation type="journal article" date="2020" name="bioRxiv">
        <title>Comparative genomics of Chlamydomonas.</title>
        <authorList>
            <person name="Craig R.J."/>
            <person name="Hasan A.R."/>
            <person name="Ness R.W."/>
            <person name="Keightley P.D."/>
        </authorList>
    </citation>
    <scope>NUCLEOTIDE SEQUENCE</scope>
    <source>
        <strain evidence="3">CCAP 11/70</strain>
    </source>
</reference>
<dbReference type="GO" id="GO:0030170">
    <property type="term" value="F:pyridoxal phosphate binding"/>
    <property type="evidence" value="ECO:0007669"/>
    <property type="project" value="InterPro"/>
</dbReference>
<sequence length="471" mass="51196">MSEEHELLPGRLSKRAARAVRPSLSYFKAFLDAQKRQWSPEDPEGNIILSVAENRLTSDLVQERLSASAADFPQDALCYQNMRGITELRSALARLLEATFMKGIPVDPEHLAVSAGAGAVLDNVFHCIAGPGDAVLIPAPYYPAFDNDLEVKAAVQPVPFWLDEDRPIGPQLDAAAETAANYQLSTAATANVSANGNGHAAAADGAPPRRRRVCGLLIATPNNPLGIVYKRETVLGMLRWCLSHEVHLISDEIYGNSVWGEAAPPFVSTEVLARQEAAALPHADRLTDLLHVVWGLSKDFCGSGLRVGCLHTRNTQLLTAFDNLGYFCAVPNTLQWSLARALSDEAWVASFIAENTRRMRAAYAGLEAALVSAGIPHVKADSAMFCWIDLRHWLTEPTWEGEAALWERMCKEAHVLLTPGQQCHGPEPGFFRVCWAWVPAPALPVAVGRLAERFGEGKGKGKGEGPEEEQG</sequence>
<feature type="domain" description="Aminotransferase class I/classII large" evidence="2">
    <location>
        <begin position="58"/>
        <end position="450"/>
    </location>
</feature>
<keyword evidence="4" id="KW-1185">Reference proteome</keyword>
<accession>A0A835XIT6</accession>
<comment type="caution">
    <text evidence="3">The sequence shown here is derived from an EMBL/GenBank/DDBJ whole genome shotgun (WGS) entry which is preliminary data.</text>
</comment>
<dbReference type="AlphaFoldDB" id="A0A835XIT6"/>
<dbReference type="Proteomes" id="UP000612055">
    <property type="component" value="Unassembled WGS sequence"/>
</dbReference>
<dbReference type="EMBL" id="JAEHOE010000172">
    <property type="protein sequence ID" value="KAG2483578.1"/>
    <property type="molecule type" value="Genomic_DNA"/>
</dbReference>
<dbReference type="SUPFAM" id="SSF53383">
    <property type="entry name" value="PLP-dependent transferases"/>
    <property type="match status" value="1"/>
</dbReference>
<organism evidence="3 4">
    <name type="scientific">Edaphochlamys debaryana</name>
    <dbReference type="NCBI Taxonomy" id="47281"/>
    <lineage>
        <taxon>Eukaryota</taxon>
        <taxon>Viridiplantae</taxon>
        <taxon>Chlorophyta</taxon>
        <taxon>core chlorophytes</taxon>
        <taxon>Chlorophyceae</taxon>
        <taxon>CS clade</taxon>
        <taxon>Chlamydomonadales</taxon>
        <taxon>Chlamydomonadales incertae sedis</taxon>
        <taxon>Edaphochlamys</taxon>
    </lineage>
</organism>
<dbReference type="Gene3D" id="3.90.1150.10">
    <property type="entry name" value="Aspartate Aminotransferase, domain 1"/>
    <property type="match status" value="1"/>
</dbReference>
<dbReference type="InterPro" id="IPR015422">
    <property type="entry name" value="PyrdxlP-dep_Trfase_small"/>
</dbReference>
<dbReference type="OrthoDB" id="691673at2759"/>
<name>A0A835XIT6_9CHLO</name>
<dbReference type="InterPro" id="IPR050478">
    <property type="entry name" value="Ethylene_sulfur-biosynth"/>
</dbReference>